<gene>
    <name evidence="1" type="ORF">M407DRAFT_195836</name>
</gene>
<reference evidence="1 2" key="1">
    <citation type="submission" date="2014-04" db="EMBL/GenBank/DDBJ databases">
        <authorList>
            <consortium name="DOE Joint Genome Institute"/>
            <person name="Kuo A."/>
            <person name="Girlanda M."/>
            <person name="Perotto S."/>
            <person name="Kohler A."/>
            <person name="Nagy L.G."/>
            <person name="Floudas D."/>
            <person name="Copeland A."/>
            <person name="Barry K.W."/>
            <person name="Cichocki N."/>
            <person name="Veneault-Fourrey C."/>
            <person name="LaButti K."/>
            <person name="Lindquist E.A."/>
            <person name="Lipzen A."/>
            <person name="Lundell T."/>
            <person name="Morin E."/>
            <person name="Murat C."/>
            <person name="Sun H."/>
            <person name="Tunlid A."/>
            <person name="Henrissat B."/>
            <person name="Grigoriev I.V."/>
            <person name="Hibbett D.S."/>
            <person name="Martin F."/>
            <person name="Nordberg H.P."/>
            <person name="Cantor M.N."/>
            <person name="Hua S.X."/>
        </authorList>
    </citation>
    <scope>NUCLEOTIDE SEQUENCE [LARGE SCALE GENOMIC DNA]</scope>
    <source>
        <strain evidence="1 2">MUT 4182</strain>
    </source>
</reference>
<evidence type="ECO:0000313" key="2">
    <source>
        <dbReference type="Proteomes" id="UP000054248"/>
    </source>
</evidence>
<name>A0A0C3Q9Y7_9AGAM</name>
<sequence>MLLFTAPKLHRKIRRGGTGRDQQWSLTLAGLLRMLRARASRTDVIRPPQLKRLKIRHYNENQVAGRSLKVEVEELIQRIEASLSVHLAFDRLRECS</sequence>
<protein>
    <submittedName>
        <fullName evidence="1">Uncharacterized protein</fullName>
    </submittedName>
</protein>
<dbReference type="Proteomes" id="UP000054248">
    <property type="component" value="Unassembled WGS sequence"/>
</dbReference>
<accession>A0A0C3Q9Y7</accession>
<reference evidence="2" key="2">
    <citation type="submission" date="2015-01" db="EMBL/GenBank/DDBJ databases">
        <title>Evolutionary Origins and Diversification of the Mycorrhizal Mutualists.</title>
        <authorList>
            <consortium name="DOE Joint Genome Institute"/>
            <consortium name="Mycorrhizal Genomics Consortium"/>
            <person name="Kohler A."/>
            <person name="Kuo A."/>
            <person name="Nagy L.G."/>
            <person name="Floudas D."/>
            <person name="Copeland A."/>
            <person name="Barry K.W."/>
            <person name="Cichocki N."/>
            <person name="Veneault-Fourrey C."/>
            <person name="LaButti K."/>
            <person name="Lindquist E.A."/>
            <person name="Lipzen A."/>
            <person name="Lundell T."/>
            <person name="Morin E."/>
            <person name="Murat C."/>
            <person name="Riley R."/>
            <person name="Ohm R."/>
            <person name="Sun H."/>
            <person name="Tunlid A."/>
            <person name="Henrissat B."/>
            <person name="Grigoriev I.V."/>
            <person name="Hibbett D.S."/>
            <person name="Martin F."/>
        </authorList>
    </citation>
    <scope>NUCLEOTIDE SEQUENCE [LARGE SCALE GENOMIC DNA]</scope>
    <source>
        <strain evidence="2">MUT 4182</strain>
    </source>
</reference>
<dbReference type="AlphaFoldDB" id="A0A0C3Q9Y7"/>
<organism evidence="1 2">
    <name type="scientific">Tulasnella calospora MUT 4182</name>
    <dbReference type="NCBI Taxonomy" id="1051891"/>
    <lineage>
        <taxon>Eukaryota</taxon>
        <taxon>Fungi</taxon>
        <taxon>Dikarya</taxon>
        <taxon>Basidiomycota</taxon>
        <taxon>Agaricomycotina</taxon>
        <taxon>Agaricomycetes</taxon>
        <taxon>Cantharellales</taxon>
        <taxon>Tulasnellaceae</taxon>
        <taxon>Tulasnella</taxon>
    </lineage>
</organism>
<dbReference type="EMBL" id="KN823016">
    <property type="protein sequence ID" value="KIO26950.1"/>
    <property type="molecule type" value="Genomic_DNA"/>
</dbReference>
<evidence type="ECO:0000313" key="1">
    <source>
        <dbReference type="EMBL" id="KIO26950.1"/>
    </source>
</evidence>
<keyword evidence="2" id="KW-1185">Reference proteome</keyword>
<dbReference type="HOGENOM" id="CLU_2361294_0_0_1"/>
<proteinExistence type="predicted"/>